<dbReference type="Proteomes" id="UP001320148">
    <property type="component" value="Chromosome"/>
</dbReference>
<dbReference type="EMBL" id="AP024488">
    <property type="protein sequence ID" value="BCS95342.1"/>
    <property type="molecule type" value="Genomic_DNA"/>
</dbReference>
<sequence>MNGLELSESYYNGCGKEIFEGTFKALMERVAIGLVGPGSECFGFDDEYSRDHDWGPSFCLWVTQDDFQRYGKELQACYDALPKEYSGFGPRVVSPGEKGRVGVMEISDFYGRYTGLTATPNTIKEWNIPSENLALCTNGKVFSDPLGAFSQWRTTLLHFYPEDLRLKKIADCCMQAGQAGQYNWQRGILRNDPYVTNTAKVKFCTEIMRLVYLLNRTYAPFYKWLLKGVAQLPILGAEVAPLIVKVLTGPDETTSGGTGWKEQQDTMERICQTVIAELQGLGLTDRTVPFLTDHVPSILGRIKDQDFRKNLWGAKKSLPEKKEIIKKILEGEWEMFSTVNDKADSDPLAQGGPTCRDFPEEFKLHRTAKLMAWSEKTLISYLDDINEAQNIRRNLMTYKYARMDNLIPSENNSPYIDKISKIQLQWQREFIEKYPRIMSGGRALSGGEPGTDWASFETYMRCELESYSEKTLQSLFQDIESLRVSGKSMSEEIYKVVVQQKGYKSLEEAENKQTRLL</sequence>
<evidence type="ECO:0000313" key="3">
    <source>
        <dbReference type="Proteomes" id="UP001320148"/>
    </source>
</evidence>
<evidence type="ECO:0000313" key="2">
    <source>
        <dbReference type="EMBL" id="BCS95342.1"/>
    </source>
</evidence>
<dbReference type="InterPro" id="IPR025117">
    <property type="entry name" value="DUF4037"/>
</dbReference>
<evidence type="ECO:0000259" key="1">
    <source>
        <dbReference type="Pfam" id="PF13228"/>
    </source>
</evidence>
<gene>
    <name evidence="2" type="ORF">DSLASN_09740</name>
</gene>
<reference evidence="2 3" key="1">
    <citation type="submission" date="2021-02" db="EMBL/GenBank/DDBJ databases">
        <title>Complete genome of Desulfoluna sp. strain ASN36.</title>
        <authorList>
            <person name="Takahashi A."/>
            <person name="Kojima H."/>
            <person name="Fukui M."/>
        </authorList>
    </citation>
    <scope>NUCLEOTIDE SEQUENCE [LARGE SCALE GENOMIC DNA]</scope>
    <source>
        <strain evidence="2 3">ASN36</strain>
    </source>
</reference>
<dbReference type="InterPro" id="IPR025191">
    <property type="entry name" value="DUF4125"/>
</dbReference>
<name>A0ABN6F1M7_9BACT</name>
<protein>
    <recommendedName>
        <fullName evidence="1">DUF4037 domain-containing protein</fullName>
    </recommendedName>
</protein>
<keyword evidence="3" id="KW-1185">Reference proteome</keyword>
<dbReference type="Pfam" id="PF13228">
    <property type="entry name" value="DUF4037"/>
    <property type="match status" value="1"/>
</dbReference>
<accession>A0ABN6F1M7</accession>
<organism evidence="2 3">
    <name type="scientific">Desulfoluna limicola</name>
    <dbReference type="NCBI Taxonomy" id="2810562"/>
    <lineage>
        <taxon>Bacteria</taxon>
        <taxon>Pseudomonadati</taxon>
        <taxon>Thermodesulfobacteriota</taxon>
        <taxon>Desulfobacteria</taxon>
        <taxon>Desulfobacterales</taxon>
        <taxon>Desulfolunaceae</taxon>
        <taxon>Desulfoluna</taxon>
    </lineage>
</organism>
<proteinExistence type="predicted"/>
<dbReference type="Pfam" id="PF13526">
    <property type="entry name" value="DUF4125"/>
    <property type="match status" value="1"/>
</dbReference>
<dbReference type="RefSeq" id="WP_236891600.1">
    <property type="nucleotide sequence ID" value="NZ_AP024488.1"/>
</dbReference>
<feature type="domain" description="DUF4037" evidence="1">
    <location>
        <begin position="127"/>
        <end position="225"/>
    </location>
</feature>